<name>A0AA39MAW2_9BILA</name>
<keyword evidence="1" id="KW-1133">Transmembrane helix</keyword>
<reference evidence="3" key="1">
    <citation type="submission" date="2023-06" db="EMBL/GenBank/DDBJ databases">
        <title>Genomic analysis of the entomopathogenic nematode Steinernema hermaphroditum.</title>
        <authorList>
            <person name="Schwarz E.M."/>
            <person name="Heppert J.K."/>
            <person name="Baniya A."/>
            <person name="Schwartz H.T."/>
            <person name="Tan C.-H."/>
            <person name="Antoshechkin I."/>
            <person name="Sternberg P.W."/>
            <person name="Goodrich-Blair H."/>
            <person name="Dillman A.R."/>
        </authorList>
    </citation>
    <scope>NUCLEOTIDE SEQUENCE</scope>
    <source>
        <strain evidence="3">PS9179</strain>
        <tissue evidence="3">Whole animal</tissue>
    </source>
</reference>
<accession>A0AA39MAW2</accession>
<dbReference type="AlphaFoldDB" id="A0AA39MAW2"/>
<gene>
    <name evidence="3" type="ORF">QR680_010245</name>
</gene>
<proteinExistence type="predicted"/>
<organism evidence="3 4">
    <name type="scientific">Steinernema hermaphroditum</name>
    <dbReference type="NCBI Taxonomy" id="289476"/>
    <lineage>
        <taxon>Eukaryota</taxon>
        <taxon>Metazoa</taxon>
        <taxon>Ecdysozoa</taxon>
        <taxon>Nematoda</taxon>
        <taxon>Chromadorea</taxon>
        <taxon>Rhabditida</taxon>
        <taxon>Tylenchina</taxon>
        <taxon>Panagrolaimomorpha</taxon>
        <taxon>Strongyloidoidea</taxon>
        <taxon>Steinernematidae</taxon>
        <taxon>Steinernema</taxon>
    </lineage>
</organism>
<feature type="chain" id="PRO_5041352269" evidence="2">
    <location>
        <begin position="18"/>
        <end position="99"/>
    </location>
</feature>
<keyword evidence="2" id="KW-0732">Signal</keyword>
<evidence type="ECO:0000256" key="1">
    <source>
        <dbReference type="SAM" id="Phobius"/>
    </source>
</evidence>
<evidence type="ECO:0000256" key="2">
    <source>
        <dbReference type="SAM" id="SignalP"/>
    </source>
</evidence>
<sequence length="99" mass="10973">MLTDHILLPTLFTLAAALPAPYGNRYRDGHPDGALNGDYSSDSSMTVQYFLMFTCAVALLSLVGLACYECLLAHNIQIQSVATIVNRQNQRPKPYFYSL</sequence>
<dbReference type="EMBL" id="JAUCMV010000001">
    <property type="protein sequence ID" value="KAK0427472.1"/>
    <property type="molecule type" value="Genomic_DNA"/>
</dbReference>
<comment type="caution">
    <text evidence="3">The sequence shown here is derived from an EMBL/GenBank/DDBJ whole genome shotgun (WGS) entry which is preliminary data.</text>
</comment>
<keyword evidence="4" id="KW-1185">Reference proteome</keyword>
<dbReference type="Proteomes" id="UP001175271">
    <property type="component" value="Unassembled WGS sequence"/>
</dbReference>
<protein>
    <submittedName>
        <fullName evidence="3">Uncharacterized protein</fullName>
    </submittedName>
</protein>
<evidence type="ECO:0000313" key="4">
    <source>
        <dbReference type="Proteomes" id="UP001175271"/>
    </source>
</evidence>
<keyword evidence="1" id="KW-0472">Membrane</keyword>
<feature type="signal peptide" evidence="2">
    <location>
        <begin position="1"/>
        <end position="17"/>
    </location>
</feature>
<keyword evidence="1" id="KW-0812">Transmembrane</keyword>
<feature type="transmembrane region" description="Helical" evidence="1">
    <location>
        <begin position="47"/>
        <end position="68"/>
    </location>
</feature>
<evidence type="ECO:0000313" key="3">
    <source>
        <dbReference type="EMBL" id="KAK0427472.1"/>
    </source>
</evidence>